<dbReference type="InterPro" id="IPR004146">
    <property type="entry name" value="DC1"/>
</dbReference>
<dbReference type="InterPro" id="IPR002219">
    <property type="entry name" value="PKC_DAG/PE"/>
</dbReference>
<evidence type="ECO:0000313" key="6">
    <source>
        <dbReference type="Proteomes" id="UP001172457"/>
    </source>
</evidence>
<feature type="domain" description="Phorbol-ester/DAG-type" evidence="4">
    <location>
        <begin position="462"/>
        <end position="515"/>
    </location>
</feature>
<organism evidence="5 6">
    <name type="scientific">Centaurea solstitialis</name>
    <name type="common">yellow star-thistle</name>
    <dbReference type="NCBI Taxonomy" id="347529"/>
    <lineage>
        <taxon>Eukaryota</taxon>
        <taxon>Viridiplantae</taxon>
        <taxon>Streptophyta</taxon>
        <taxon>Embryophyta</taxon>
        <taxon>Tracheophyta</taxon>
        <taxon>Spermatophyta</taxon>
        <taxon>Magnoliopsida</taxon>
        <taxon>eudicotyledons</taxon>
        <taxon>Gunneridae</taxon>
        <taxon>Pentapetalae</taxon>
        <taxon>asterids</taxon>
        <taxon>campanulids</taxon>
        <taxon>Asterales</taxon>
        <taxon>Asteraceae</taxon>
        <taxon>Carduoideae</taxon>
        <taxon>Cardueae</taxon>
        <taxon>Centaureinae</taxon>
        <taxon>Centaurea</taxon>
    </lineage>
</organism>
<gene>
    <name evidence="5" type="ORF">OSB04_020730</name>
</gene>
<dbReference type="InterPro" id="IPR053192">
    <property type="entry name" value="Vacuole_Formation_Reg"/>
</dbReference>
<dbReference type="PANTHER" id="PTHR32410:SF161">
    <property type="entry name" value="DC1, ZINC FINGER, RING_FYVE_PHD-TYPE-RELATED"/>
    <property type="match status" value="1"/>
</dbReference>
<dbReference type="Proteomes" id="UP001172457">
    <property type="component" value="Chromosome 5"/>
</dbReference>
<dbReference type="AlphaFoldDB" id="A0AA38TB91"/>
<reference evidence="5" key="1">
    <citation type="submission" date="2023-03" db="EMBL/GenBank/DDBJ databases">
        <title>Chromosome-scale reference genome and RAD-based genetic map of yellow starthistle (Centaurea solstitialis) reveal putative structural variation and QTLs associated with invader traits.</title>
        <authorList>
            <person name="Reatini B."/>
            <person name="Cang F.A."/>
            <person name="Jiang Q."/>
            <person name="Mckibben M.T.W."/>
            <person name="Barker M.S."/>
            <person name="Rieseberg L.H."/>
            <person name="Dlugosch K.M."/>
        </authorList>
    </citation>
    <scope>NUCLEOTIDE SEQUENCE</scope>
    <source>
        <strain evidence="5">CAN-66</strain>
        <tissue evidence="5">Leaf</tissue>
    </source>
</reference>
<name>A0AA38TB91_9ASTR</name>
<keyword evidence="1" id="KW-0479">Metal-binding</keyword>
<feature type="non-terminal residue" evidence="5">
    <location>
        <position position="1"/>
    </location>
</feature>
<evidence type="ECO:0000256" key="1">
    <source>
        <dbReference type="ARBA" id="ARBA00022723"/>
    </source>
</evidence>
<evidence type="ECO:0000256" key="3">
    <source>
        <dbReference type="ARBA" id="ARBA00022833"/>
    </source>
</evidence>
<comment type="caution">
    <text evidence="5">The sequence shown here is derived from an EMBL/GenBank/DDBJ whole genome shotgun (WGS) entry which is preliminary data.</text>
</comment>
<accession>A0AA38TB91</accession>
<dbReference type="GO" id="GO:0046872">
    <property type="term" value="F:metal ion binding"/>
    <property type="evidence" value="ECO:0007669"/>
    <property type="project" value="UniProtKB-KW"/>
</dbReference>
<proteinExistence type="predicted"/>
<sequence>MEFKDVHFEEIKHEHPLIPIDLQLMHQNYEEDDEDVDDADLVALQNFKCTCAICGFGIDWYHRYYYKCNEYDLSCNYSVHRFCAKMTTTLQFSAHPNHTLTLKKATSSGEWKCHSCLGVHHELGMFCYVCSTCDYVIDLRCVTFAKQNTIHHPGHLHPLTSVINSPILSMCYACGTKHIGGVYHCTTCYNFLINIDCVTLPIKFLLQNDRFSHPHMLTLSYSHSVIPYGFKCRICGKNFSREYWLYKCSKCLYYVHVNCGTSRGKSSMSKLSSGAGKRERNFEVNKYPGLLNFPLPNESYSILLHQSSREKNNGCCEKVIDEDGYLKHSSHEHPLVLFDAKSTSRMSLVHNPMKMIKVLCNGCVRPITRMPFYKCNEGGCDFYLHEWCTRLPTELQNHPSHPQHTLVLFFLKHREFYKGFVCKTCELKCNGFGYACSQCDDYRIDVHCGFIPQHITHEAHANHLLSRFSVSTNPSTKECDACHYTIGDTSRIYFRCKYCDFYLDSRCALHLPQEIRHKYDKHSLKLSYIAIENHSSQYFCDVCEEYLNPNKWFYHCSECSQSIHSTCAPFILKSEQGASFEEIGGVCNVINIKFGGIVKEDQLHQHPLSFVVGIKSDGDCRFCKRKLQSYSIFKCLECKFAFHSTNCRDLKRPVISRAHITA</sequence>
<dbReference type="SUPFAM" id="SSF57889">
    <property type="entry name" value="Cysteine-rich domain"/>
    <property type="match status" value="8"/>
</dbReference>
<protein>
    <recommendedName>
        <fullName evidence="4">Phorbol-ester/DAG-type domain-containing protein</fullName>
    </recommendedName>
</protein>
<dbReference type="PANTHER" id="PTHR32410">
    <property type="entry name" value="CYSTEINE/HISTIDINE-RICH C1 DOMAIN FAMILY PROTEIN"/>
    <property type="match status" value="1"/>
</dbReference>
<dbReference type="PROSITE" id="PS50081">
    <property type="entry name" value="ZF_DAG_PE_2"/>
    <property type="match status" value="2"/>
</dbReference>
<keyword evidence="2" id="KW-0677">Repeat</keyword>
<evidence type="ECO:0000259" key="4">
    <source>
        <dbReference type="PROSITE" id="PS50081"/>
    </source>
</evidence>
<dbReference type="Pfam" id="PF03107">
    <property type="entry name" value="C1_2"/>
    <property type="match status" value="8"/>
</dbReference>
<feature type="domain" description="Phorbol-ester/DAG-type" evidence="4">
    <location>
        <begin position="516"/>
        <end position="575"/>
    </location>
</feature>
<keyword evidence="3" id="KW-0862">Zinc</keyword>
<evidence type="ECO:0000256" key="2">
    <source>
        <dbReference type="ARBA" id="ARBA00022737"/>
    </source>
</evidence>
<dbReference type="EMBL" id="JARYMX010000005">
    <property type="protein sequence ID" value="KAJ9548187.1"/>
    <property type="molecule type" value="Genomic_DNA"/>
</dbReference>
<keyword evidence="6" id="KW-1185">Reference proteome</keyword>
<evidence type="ECO:0000313" key="5">
    <source>
        <dbReference type="EMBL" id="KAJ9548187.1"/>
    </source>
</evidence>
<dbReference type="InterPro" id="IPR046349">
    <property type="entry name" value="C1-like_sf"/>
</dbReference>